<dbReference type="Pfam" id="PF00172">
    <property type="entry name" value="Zn_clus"/>
    <property type="match status" value="1"/>
</dbReference>
<dbReference type="PANTHER" id="PTHR31001">
    <property type="entry name" value="UNCHARACTERIZED TRANSCRIPTIONAL REGULATORY PROTEIN"/>
    <property type="match status" value="1"/>
</dbReference>
<feature type="domain" description="Zn(2)-C6 fungal-type" evidence="4">
    <location>
        <begin position="14"/>
        <end position="45"/>
    </location>
</feature>
<evidence type="ECO:0000256" key="3">
    <source>
        <dbReference type="ARBA" id="ARBA00023242"/>
    </source>
</evidence>
<keyword evidence="2" id="KW-0479">Metal-binding</keyword>
<dbReference type="Proteomes" id="UP001492380">
    <property type="component" value="Unassembled WGS sequence"/>
</dbReference>
<keyword evidence="3" id="KW-0539">Nucleus</keyword>
<dbReference type="SMART" id="SM00906">
    <property type="entry name" value="Fungal_trans"/>
    <property type="match status" value="1"/>
</dbReference>
<dbReference type="InterPro" id="IPR001138">
    <property type="entry name" value="Zn2Cys6_DnaBD"/>
</dbReference>
<dbReference type="InterPro" id="IPR050613">
    <property type="entry name" value="Sec_Metabolite_Reg"/>
</dbReference>
<dbReference type="PROSITE" id="PS50048">
    <property type="entry name" value="ZN2_CY6_FUNGAL_2"/>
    <property type="match status" value="1"/>
</dbReference>
<evidence type="ECO:0000313" key="6">
    <source>
        <dbReference type="Proteomes" id="UP001492380"/>
    </source>
</evidence>
<dbReference type="SUPFAM" id="SSF57701">
    <property type="entry name" value="Zn2/Cys6 DNA-binding domain"/>
    <property type="match status" value="1"/>
</dbReference>
<keyword evidence="6" id="KW-1185">Reference proteome</keyword>
<dbReference type="Gene3D" id="4.10.240.10">
    <property type="entry name" value="Zn(2)-C6 fungal-type DNA-binding domain"/>
    <property type="match status" value="1"/>
</dbReference>
<accession>A0ABR1YHC3</accession>
<dbReference type="InterPro" id="IPR036864">
    <property type="entry name" value="Zn2-C6_fun-type_DNA-bd_sf"/>
</dbReference>
<dbReference type="InterPro" id="IPR007219">
    <property type="entry name" value="XnlR_reg_dom"/>
</dbReference>
<name>A0ABR1YHC3_9PEZI</name>
<evidence type="ECO:0000259" key="4">
    <source>
        <dbReference type="PROSITE" id="PS50048"/>
    </source>
</evidence>
<dbReference type="SMART" id="SM00066">
    <property type="entry name" value="GAL4"/>
    <property type="match status" value="1"/>
</dbReference>
<evidence type="ECO:0000313" key="5">
    <source>
        <dbReference type="EMBL" id="KAK8230312.1"/>
    </source>
</evidence>
<dbReference type="CDD" id="cd00067">
    <property type="entry name" value="GAL4"/>
    <property type="match status" value="1"/>
</dbReference>
<evidence type="ECO:0000256" key="1">
    <source>
        <dbReference type="ARBA" id="ARBA00004123"/>
    </source>
</evidence>
<dbReference type="CDD" id="cd12148">
    <property type="entry name" value="fungal_TF_MHR"/>
    <property type="match status" value="1"/>
</dbReference>
<organism evidence="5 6">
    <name type="scientific">Phyllosticta capitalensis</name>
    <dbReference type="NCBI Taxonomy" id="121624"/>
    <lineage>
        <taxon>Eukaryota</taxon>
        <taxon>Fungi</taxon>
        <taxon>Dikarya</taxon>
        <taxon>Ascomycota</taxon>
        <taxon>Pezizomycotina</taxon>
        <taxon>Dothideomycetes</taxon>
        <taxon>Dothideomycetes incertae sedis</taxon>
        <taxon>Botryosphaeriales</taxon>
        <taxon>Phyllostictaceae</taxon>
        <taxon>Phyllosticta</taxon>
    </lineage>
</organism>
<dbReference type="Pfam" id="PF04082">
    <property type="entry name" value="Fungal_trans"/>
    <property type="match status" value="1"/>
</dbReference>
<proteinExistence type="predicted"/>
<reference evidence="5 6" key="1">
    <citation type="submission" date="2024-04" db="EMBL/GenBank/DDBJ databases">
        <title>Phyllosticta paracitricarpa is synonymous to the EU quarantine fungus P. citricarpa based on phylogenomic analyses.</title>
        <authorList>
            <consortium name="Lawrence Berkeley National Laboratory"/>
            <person name="Van Ingen-Buijs V.A."/>
            <person name="Van Westerhoven A.C."/>
            <person name="Haridas S."/>
            <person name="Skiadas P."/>
            <person name="Martin F."/>
            <person name="Groenewald J.Z."/>
            <person name="Crous P.W."/>
            <person name="Seidl M.F."/>
        </authorList>
    </citation>
    <scope>NUCLEOTIDE SEQUENCE [LARGE SCALE GENOMIC DNA]</scope>
    <source>
        <strain evidence="5 6">CBS 123374</strain>
    </source>
</reference>
<protein>
    <recommendedName>
        <fullName evidence="4">Zn(2)-C6 fungal-type domain-containing protein</fullName>
    </recommendedName>
</protein>
<dbReference type="EMBL" id="JBBWRZ010000008">
    <property type="protein sequence ID" value="KAK8230312.1"/>
    <property type="molecule type" value="Genomic_DNA"/>
</dbReference>
<gene>
    <name evidence="5" type="ORF">HDK90DRAFT_316845</name>
</gene>
<comment type="caution">
    <text evidence="5">The sequence shown here is derived from an EMBL/GenBank/DDBJ whole genome shotgun (WGS) entry which is preliminary data.</text>
</comment>
<dbReference type="PANTHER" id="PTHR31001:SF76">
    <property type="entry name" value="ZN(2)-C6 FUNGAL-TYPE DOMAIN-CONTAINING PROTEIN"/>
    <property type="match status" value="1"/>
</dbReference>
<comment type="subcellular location">
    <subcellularLocation>
        <location evidence="1">Nucleus</location>
    </subcellularLocation>
</comment>
<evidence type="ECO:0000256" key="2">
    <source>
        <dbReference type="ARBA" id="ARBA00022723"/>
    </source>
</evidence>
<sequence length="546" mass="62283">MPPSIRSTQRTPLSCTACYSRKVKCSKEIPCRECISRGVALECRRETVRVRGQLRSADQPNRNLSYEALLQENARLSALLAAQDASGSFMDPPSPSGSLIDMTEQYEKRLLNVVGQTNESRSVFDDSHVHVPSRFCSEILLQHADVWTSWLHFSFFIPDFRLEHDQFRLRFATYSLGAEDPLWLAIYFGVLSSALFFMDDTEFSHCHPPLFSQEALLRNWYDAALYFLDKGDFMQKTSIRVVQAVTILGIVATNIGDTCRHSNLWACAVRMAQQLNLGSDHENLAQTIIDREARRRLWWTLVICEWLPIPCRTPCINDTDFDCALPADVDDNQLQASRLGGMRPPKKEPRPIQYHIAMCRIATVMYQLRSKLRLRRWRAAEIAQFVFAADDQLGTIIGELPTHLQNDELETPATLQRDERFPWIPWQKKSLTMILLYYRIAINRVLQSHWLEGSTNYARARSICLSSAVAIAGASTNTANFSRMRPWGHAMLVFSATVTLALEVQGGTSDYSESIAQGKEFLRQVESQNKFARQALQILNDLIDDY</sequence>